<organism evidence="1 2">
    <name type="scientific">Parelaphostrongylus tenuis</name>
    <name type="common">Meningeal worm</name>
    <dbReference type="NCBI Taxonomy" id="148309"/>
    <lineage>
        <taxon>Eukaryota</taxon>
        <taxon>Metazoa</taxon>
        <taxon>Ecdysozoa</taxon>
        <taxon>Nematoda</taxon>
        <taxon>Chromadorea</taxon>
        <taxon>Rhabditida</taxon>
        <taxon>Rhabditina</taxon>
        <taxon>Rhabditomorpha</taxon>
        <taxon>Strongyloidea</taxon>
        <taxon>Metastrongylidae</taxon>
        <taxon>Parelaphostrongylus</taxon>
    </lineage>
</organism>
<reference evidence="1" key="1">
    <citation type="submission" date="2021-06" db="EMBL/GenBank/DDBJ databases">
        <title>Parelaphostrongylus tenuis whole genome reference sequence.</title>
        <authorList>
            <person name="Garwood T.J."/>
            <person name="Larsen P.A."/>
            <person name="Fountain-Jones N.M."/>
            <person name="Garbe J.R."/>
            <person name="Macchietto M.G."/>
            <person name="Kania S.A."/>
            <person name="Gerhold R.W."/>
            <person name="Richards J.E."/>
            <person name="Wolf T.M."/>
        </authorList>
    </citation>
    <scope>NUCLEOTIDE SEQUENCE</scope>
    <source>
        <strain evidence="1">MNPRO001-30</strain>
        <tissue evidence="1">Meninges</tissue>
    </source>
</reference>
<keyword evidence="2" id="KW-1185">Reference proteome</keyword>
<accession>A0AAD5MWW7</accession>
<name>A0AAD5MWW7_PARTN</name>
<gene>
    <name evidence="1" type="ORF">KIN20_014082</name>
</gene>
<protein>
    <submittedName>
        <fullName evidence="1">Uncharacterized protein</fullName>
    </submittedName>
</protein>
<evidence type="ECO:0000313" key="1">
    <source>
        <dbReference type="EMBL" id="KAJ1356377.1"/>
    </source>
</evidence>
<sequence length="114" mass="13227">MDARSHASSKVTPHPRSVICGDRQLRERIRSTLMKMFTSWFLSEITVLRHSSLIMEFSSCEDVSCCANHVSVETITRNLMNPGQWAQKERPRIVLVLRAQSKKQSTWRVMDMFT</sequence>
<evidence type="ECO:0000313" key="2">
    <source>
        <dbReference type="Proteomes" id="UP001196413"/>
    </source>
</evidence>
<comment type="caution">
    <text evidence="1">The sequence shown here is derived from an EMBL/GenBank/DDBJ whole genome shotgun (WGS) entry which is preliminary data.</text>
</comment>
<dbReference type="Proteomes" id="UP001196413">
    <property type="component" value="Unassembled WGS sequence"/>
</dbReference>
<dbReference type="AlphaFoldDB" id="A0AAD5MWW7"/>
<proteinExistence type="predicted"/>
<dbReference type="EMBL" id="JAHQIW010002792">
    <property type="protein sequence ID" value="KAJ1356377.1"/>
    <property type="molecule type" value="Genomic_DNA"/>
</dbReference>